<feature type="compositionally biased region" description="Basic and acidic residues" evidence="9">
    <location>
        <begin position="31"/>
        <end position="40"/>
    </location>
</feature>
<feature type="region of interest" description="Disordered" evidence="9">
    <location>
        <begin position="29"/>
        <end position="51"/>
    </location>
</feature>
<evidence type="ECO:0000256" key="8">
    <source>
        <dbReference type="ARBA" id="ARBA00051722"/>
    </source>
</evidence>
<dbReference type="GO" id="GO:0010971">
    <property type="term" value="P:positive regulation of G2/M transition of mitotic cell cycle"/>
    <property type="evidence" value="ECO:0007669"/>
    <property type="project" value="TreeGrafter"/>
</dbReference>
<dbReference type="GO" id="GO:0005634">
    <property type="term" value="C:nucleus"/>
    <property type="evidence" value="ECO:0007669"/>
    <property type="project" value="TreeGrafter"/>
</dbReference>
<evidence type="ECO:0000256" key="2">
    <source>
        <dbReference type="ARBA" id="ARBA00013064"/>
    </source>
</evidence>
<comment type="similarity">
    <text evidence="1">Belongs to the MPI phosphatase family.</text>
</comment>
<evidence type="ECO:0000313" key="12">
    <source>
        <dbReference type="WBParaSite" id="MBELARI_LOCUS12911"/>
    </source>
</evidence>
<keyword evidence="7" id="KW-0131">Cell cycle</keyword>
<evidence type="ECO:0000256" key="9">
    <source>
        <dbReference type="SAM" id="MobiDB-lite"/>
    </source>
</evidence>
<dbReference type="GO" id="GO:0051301">
    <property type="term" value="P:cell division"/>
    <property type="evidence" value="ECO:0007669"/>
    <property type="project" value="UniProtKB-KW"/>
</dbReference>
<dbReference type="FunFam" id="3.40.250.10:FF:000021">
    <property type="entry name" value="M-phase inducer phosphatase cdc-25.2"/>
    <property type="match status" value="1"/>
</dbReference>
<dbReference type="PROSITE" id="PS50206">
    <property type="entry name" value="RHODANESE_3"/>
    <property type="match status" value="1"/>
</dbReference>
<reference evidence="12" key="1">
    <citation type="submission" date="2024-02" db="UniProtKB">
        <authorList>
            <consortium name="WormBaseParasite"/>
        </authorList>
    </citation>
    <scope>IDENTIFICATION</scope>
</reference>
<name>A0AAF3EG02_9BILA</name>
<dbReference type="InterPro" id="IPR000751">
    <property type="entry name" value="MPI_Phosphatase"/>
</dbReference>
<proteinExistence type="inferred from homology"/>
<accession>A0AAF3EG02</accession>
<protein>
    <recommendedName>
        <fullName evidence="2">protein-tyrosine-phosphatase</fullName>
        <ecNumber evidence="2">3.1.3.48</ecNumber>
    </recommendedName>
</protein>
<evidence type="ECO:0000256" key="1">
    <source>
        <dbReference type="ARBA" id="ARBA00011065"/>
    </source>
</evidence>
<evidence type="ECO:0000256" key="7">
    <source>
        <dbReference type="ARBA" id="ARBA00023306"/>
    </source>
</evidence>
<evidence type="ECO:0000256" key="5">
    <source>
        <dbReference type="ARBA" id="ARBA00022801"/>
    </source>
</evidence>
<feature type="compositionally biased region" description="Acidic residues" evidence="9">
    <location>
        <begin position="443"/>
        <end position="453"/>
    </location>
</feature>
<dbReference type="GO" id="GO:0000086">
    <property type="term" value="P:G2/M transition of mitotic cell cycle"/>
    <property type="evidence" value="ECO:0007669"/>
    <property type="project" value="TreeGrafter"/>
</dbReference>
<keyword evidence="6" id="KW-0904">Protein phosphatase</keyword>
<feature type="region of interest" description="Disordered" evidence="9">
    <location>
        <begin position="410"/>
        <end position="453"/>
    </location>
</feature>
<dbReference type="WBParaSite" id="MBELARI_LOCUS12911">
    <property type="protein sequence ID" value="MBELARI_LOCUS12911"/>
    <property type="gene ID" value="MBELARI_LOCUS12911"/>
</dbReference>
<dbReference type="GO" id="GO:0005737">
    <property type="term" value="C:cytoplasm"/>
    <property type="evidence" value="ECO:0007669"/>
    <property type="project" value="TreeGrafter"/>
</dbReference>
<dbReference type="GO" id="GO:0004725">
    <property type="term" value="F:protein tyrosine phosphatase activity"/>
    <property type="evidence" value="ECO:0007669"/>
    <property type="project" value="UniProtKB-EC"/>
</dbReference>
<keyword evidence="4" id="KW-0498">Mitosis</keyword>
<dbReference type="GO" id="GO:0110032">
    <property type="term" value="P:positive regulation of G2/MI transition of meiotic cell cycle"/>
    <property type="evidence" value="ECO:0007669"/>
    <property type="project" value="TreeGrafter"/>
</dbReference>
<evidence type="ECO:0000256" key="4">
    <source>
        <dbReference type="ARBA" id="ARBA00022776"/>
    </source>
</evidence>
<dbReference type="InterPro" id="IPR036873">
    <property type="entry name" value="Rhodanese-like_dom_sf"/>
</dbReference>
<evidence type="ECO:0000256" key="3">
    <source>
        <dbReference type="ARBA" id="ARBA00022618"/>
    </source>
</evidence>
<comment type="catalytic activity">
    <reaction evidence="8">
        <text>O-phospho-L-tyrosyl-[protein] + H2O = L-tyrosyl-[protein] + phosphate</text>
        <dbReference type="Rhea" id="RHEA:10684"/>
        <dbReference type="Rhea" id="RHEA-COMP:10136"/>
        <dbReference type="Rhea" id="RHEA-COMP:20101"/>
        <dbReference type="ChEBI" id="CHEBI:15377"/>
        <dbReference type="ChEBI" id="CHEBI:43474"/>
        <dbReference type="ChEBI" id="CHEBI:46858"/>
        <dbReference type="ChEBI" id="CHEBI:61978"/>
        <dbReference type="EC" id="3.1.3.48"/>
    </reaction>
</comment>
<dbReference type="EC" id="3.1.3.48" evidence="2"/>
<dbReference type="PANTHER" id="PTHR10828:SF76">
    <property type="entry name" value="M-PHASE INDUCER PHOSPHATASE"/>
    <property type="match status" value="1"/>
</dbReference>
<feature type="compositionally biased region" description="Polar residues" evidence="9">
    <location>
        <begin position="414"/>
        <end position="433"/>
    </location>
</feature>
<keyword evidence="5" id="KW-0378">Hydrolase</keyword>
<dbReference type="AlphaFoldDB" id="A0AAF3EG02"/>
<feature type="domain" description="Rhodanese" evidence="10">
    <location>
        <begin position="249"/>
        <end position="354"/>
    </location>
</feature>
<evidence type="ECO:0000313" key="11">
    <source>
        <dbReference type="Proteomes" id="UP000887575"/>
    </source>
</evidence>
<dbReference type="Pfam" id="PF00581">
    <property type="entry name" value="Rhodanese"/>
    <property type="match status" value="1"/>
</dbReference>
<dbReference type="Proteomes" id="UP000887575">
    <property type="component" value="Unassembled WGS sequence"/>
</dbReference>
<dbReference type="PRINTS" id="PR00716">
    <property type="entry name" value="MPIPHPHTASE"/>
</dbReference>
<evidence type="ECO:0000256" key="6">
    <source>
        <dbReference type="ARBA" id="ARBA00022912"/>
    </source>
</evidence>
<keyword evidence="3" id="KW-0132">Cell division</keyword>
<dbReference type="Gene3D" id="3.40.250.10">
    <property type="entry name" value="Rhodanese-like domain"/>
    <property type="match status" value="1"/>
</dbReference>
<sequence length="453" mass="51907">MNCFKAPFFPLIDLITRKIVKLMRPNGEETPTAKEAKHYDSGLSSDDEPLGIRKVKSRPSFDHCNLDETGSSNDSIYGQTPVRRTRSMRLFAKETVEKARCETTSGQRSPSLKEDCESVRLYFGTEKARPRLSIHHAHTFSGQKRCSDLLKGAEDLWDQPVEGKQQRLSTSLPDEHYDRKSALRQLSTGSIEKGEFSTNSPKQALPCILEVVYKLPIISPVISQAFRFISRETLWQEFKRSDQSFSDWYVLIDCRYNYEYEGGHLDTAINLHDPLMLHEFFFSDNHLEMKTKTAKVPIFYCEFSEVRGPKMANELRKIDRTRNAGKYPHVDYPEIYVLAAGYKGIWNDKSAESDQMKTLCTPSGYVAMHDKNFSADLRRFQQHKSRRNKPRPSARSILIRKLKPRPIFAKTPKKTSFSISDNDDSAPTPTRVSTKPVAFPNLDDSDDAEQILT</sequence>
<dbReference type="SUPFAM" id="SSF52821">
    <property type="entry name" value="Rhodanese/Cell cycle control phosphatase"/>
    <property type="match status" value="1"/>
</dbReference>
<evidence type="ECO:0000259" key="10">
    <source>
        <dbReference type="PROSITE" id="PS50206"/>
    </source>
</evidence>
<dbReference type="PANTHER" id="PTHR10828">
    <property type="entry name" value="M-PHASE INDUCER PHOSPHATASE DUAL SPECIFICITY PHOSPHATASE CDC25"/>
    <property type="match status" value="1"/>
</dbReference>
<dbReference type="InterPro" id="IPR001763">
    <property type="entry name" value="Rhodanese-like_dom"/>
</dbReference>
<dbReference type="SMART" id="SM00450">
    <property type="entry name" value="RHOD"/>
    <property type="match status" value="1"/>
</dbReference>
<organism evidence="11 12">
    <name type="scientific">Mesorhabditis belari</name>
    <dbReference type="NCBI Taxonomy" id="2138241"/>
    <lineage>
        <taxon>Eukaryota</taxon>
        <taxon>Metazoa</taxon>
        <taxon>Ecdysozoa</taxon>
        <taxon>Nematoda</taxon>
        <taxon>Chromadorea</taxon>
        <taxon>Rhabditida</taxon>
        <taxon>Rhabditina</taxon>
        <taxon>Rhabditomorpha</taxon>
        <taxon>Rhabditoidea</taxon>
        <taxon>Rhabditidae</taxon>
        <taxon>Mesorhabditinae</taxon>
        <taxon>Mesorhabditis</taxon>
    </lineage>
</organism>
<keyword evidence="11" id="KW-1185">Reference proteome</keyword>